<evidence type="ECO:0000256" key="4">
    <source>
        <dbReference type="ARBA" id="ARBA00022481"/>
    </source>
</evidence>
<dbReference type="NCBIfam" id="TIGR00020">
    <property type="entry name" value="prfB"/>
    <property type="match status" value="1"/>
</dbReference>
<dbReference type="PANTHER" id="PTHR43116:SF3">
    <property type="entry name" value="CLASS I PEPTIDE CHAIN RELEASE FACTOR"/>
    <property type="match status" value="1"/>
</dbReference>
<dbReference type="RefSeq" id="WP_193501889.1">
    <property type="nucleotide sequence ID" value="NZ_JADCKC010000003.1"/>
</dbReference>
<comment type="PTM">
    <text evidence="6">Methylated by PrmC. Methylation increases the termination efficiency of RF2.</text>
</comment>
<dbReference type="Pfam" id="PF00472">
    <property type="entry name" value="RF-1"/>
    <property type="match status" value="1"/>
</dbReference>
<dbReference type="EMBL" id="JADCKC010000003">
    <property type="protein sequence ID" value="MBE5038022.1"/>
    <property type="molecule type" value="Genomic_DNA"/>
</dbReference>
<feature type="domain" description="Prokaryotic-type class I peptide chain release factors" evidence="7">
    <location>
        <begin position="245"/>
        <end position="261"/>
    </location>
</feature>
<dbReference type="SMART" id="SM00937">
    <property type="entry name" value="PCRF"/>
    <property type="match status" value="1"/>
</dbReference>
<dbReference type="PANTHER" id="PTHR43116">
    <property type="entry name" value="PEPTIDE CHAIN RELEASE FACTOR 2"/>
    <property type="match status" value="1"/>
</dbReference>
<dbReference type="Gene3D" id="3.30.70.1660">
    <property type="match status" value="1"/>
</dbReference>
<dbReference type="Proteomes" id="UP000768567">
    <property type="component" value="Unassembled WGS sequence"/>
</dbReference>
<evidence type="ECO:0000256" key="2">
    <source>
        <dbReference type="ARBA" id="ARBA00010835"/>
    </source>
</evidence>
<gene>
    <name evidence="6 8" type="primary">prfB</name>
    <name evidence="8" type="ORF">INF35_09535</name>
</gene>
<dbReference type="InterPro" id="IPR000352">
    <property type="entry name" value="Pep_chain_release_fac_I"/>
</dbReference>
<keyword evidence="6" id="KW-0963">Cytoplasm</keyword>
<organism evidence="8 9">
    <name type="scientific">Gemmiger gallinarum</name>
    <dbReference type="NCBI Taxonomy" id="2779354"/>
    <lineage>
        <taxon>Bacteria</taxon>
        <taxon>Bacillati</taxon>
        <taxon>Bacillota</taxon>
        <taxon>Clostridia</taxon>
        <taxon>Eubacteriales</taxon>
        <taxon>Gemmiger</taxon>
    </lineage>
</organism>
<dbReference type="Gene3D" id="1.20.58.410">
    <property type="entry name" value="Release factor"/>
    <property type="match status" value="1"/>
</dbReference>
<keyword evidence="4 6" id="KW-0488">Methylation</keyword>
<evidence type="ECO:0000256" key="1">
    <source>
        <dbReference type="ARBA" id="ARBA00002613"/>
    </source>
</evidence>
<accession>A0ABR9R522</accession>
<dbReference type="Gene3D" id="3.30.160.20">
    <property type="match status" value="1"/>
</dbReference>
<proteinExistence type="inferred from homology"/>
<dbReference type="Pfam" id="PF03462">
    <property type="entry name" value="PCRF"/>
    <property type="match status" value="1"/>
</dbReference>
<dbReference type="SUPFAM" id="SSF75620">
    <property type="entry name" value="Release factor"/>
    <property type="match status" value="1"/>
</dbReference>
<evidence type="ECO:0000256" key="6">
    <source>
        <dbReference type="HAMAP-Rule" id="MF_00094"/>
    </source>
</evidence>
<dbReference type="PROSITE" id="PS00745">
    <property type="entry name" value="RF_PROK_I"/>
    <property type="match status" value="1"/>
</dbReference>
<dbReference type="InterPro" id="IPR045853">
    <property type="entry name" value="Pep_chain_release_fac_I_sf"/>
</dbReference>
<feature type="modified residue" description="N5-methylglutamine" evidence="6">
    <location>
        <position position="252"/>
    </location>
</feature>
<evidence type="ECO:0000256" key="5">
    <source>
        <dbReference type="ARBA" id="ARBA00022917"/>
    </source>
</evidence>
<evidence type="ECO:0000313" key="9">
    <source>
        <dbReference type="Proteomes" id="UP000768567"/>
    </source>
</evidence>
<comment type="caution">
    <text evidence="8">The sequence shown here is derived from an EMBL/GenBank/DDBJ whole genome shotgun (WGS) entry which is preliminary data.</text>
</comment>
<name>A0ABR9R522_9FIRM</name>
<dbReference type="InterPro" id="IPR004374">
    <property type="entry name" value="PrfB"/>
</dbReference>
<dbReference type="HAMAP" id="MF_00094">
    <property type="entry name" value="Rel_fac_2"/>
    <property type="match status" value="1"/>
</dbReference>
<keyword evidence="5 6" id="KW-0648">Protein biosynthesis</keyword>
<evidence type="ECO:0000259" key="7">
    <source>
        <dbReference type="PROSITE" id="PS00745"/>
    </source>
</evidence>
<reference evidence="8 9" key="1">
    <citation type="submission" date="2020-10" db="EMBL/GenBank/DDBJ databases">
        <title>ChiBAC.</title>
        <authorList>
            <person name="Zenner C."/>
            <person name="Hitch T.C.A."/>
            <person name="Clavel T."/>
        </authorList>
    </citation>
    <scope>NUCLEOTIDE SEQUENCE [LARGE SCALE GENOMIC DNA]</scope>
    <source>
        <strain evidence="8 9">DSM 109015</strain>
    </source>
</reference>
<evidence type="ECO:0000256" key="3">
    <source>
        <dbReference type="ARBA" id="ARBA00019192"/>
    </source>
</evidence>
<evidence type="ECO:0000313" key="8">
    <source>
        <dbReference type="EMBL" id="MBE5038022.1"/>
    </source>
</evidence>
<comment type="subcellular location">
    <subcellularLocation>
        <location evidence="6">Cytoplasm</location>
    </subcellularLocation>
</comment>
<protein>
    <recommendedName>
        <fullName evidence="3 6">Peptide chain release factor 2</fullName>
        <shortName evidence="6">RF-2</shortName>
    </recommendedName>
</protein>
<dbReference type="InterPro" id="IPR005139">
    <property type="entry name" value="PCRF"/>
</dbReference>
<sequence length="373" mass="42193">MITIDELKSKLGGFETSINDLRDALAIESSQKRLAELEHQMTLPGFYDDQERSQKVYSEMSDLKNKLDRFTKLQAQYEDAGTLLEMLAEENDPSLAPEGEAAVNEVEKEIDELQLMTMLNGEYDHSNAILTFHAGTGGTEAQDWAEMLYRMYTRWADAHGYKVEVMDVLDGDEAGIKSASMMVKGPNAYGMLKSENGVHRLVRISPFDANARRQTSFASLEVMPELDDNIQIEIRPEDIEMQVYRSSGAGGQHINKTSSAVRLIHKPTGIVTSCQTQRSQLQNREYAMEMLKAKLYQIALQQHKEKIDDIKGVQNEIAWGHQIRSYVFMPYTLVKDHRTNYENGNVQAVMDGDLDGFIYAYLKAASRGELQDV</sequence>
<keyword evidence="9" id="KW-1185">Reference proteome</keyword>
<comment type="similarity">
    <text evidence="2 6">Belongs to the prokaryotic/mitochondrial release factor family.</text>
</comment>
<comment type="function">
    <text evidence="1 6">Peptide chain release factor 2 directs the termination of translation in response to the peptide chain termination codons UGA and UAA.</text>
</comment>